<dbReference type="SUPFAM" id="SSF52172">
    <property type="entry name" value="CheY-like"/>
    <property type="match status" value="1"/>
</dbReference>
<dbReference type="RefSeq" id="WP_131984279.1">
    <property type="nucleotide sequence ID" value="NZ_SMKL01000035.1"/>
</dbReference>
<proteinExistence type="predicted"/>
<feature type="domain" description="Response regulatory" evidence="3">
    <location>
        <begin position="17"/>
        <end position="133"/>
    </location>
</feature>
<name>A0A4V2XWN2_9ACTN</name>
<dbReference type="AlphaFoldDB" id="A0A4V2XWN2"/>
<dbReference type="Gene3D" id="3.40.50.2300">
    <property type="match status" value="1"/>
</dbReference>
<evidence type="ECO:0000256" key="2">
    <source>
        <dbReference type="PROSITE-ProRule" id="PRU00169"/>
    </source>
</evidence>
<dbReference type="PROSITE" id="PS50110">
    <property type="entry name" value="RESPONSE_REGULATORY"/>
    <property type="match status" value="1"/>
</dbReference>
<feature type="modified residue" description="4-aspartylphosphate" evidence="2">
    <location>
        <position position="66"/>
    </location>
</feature>
<dbReference type="SMART" id="SM00448">
    <property type="entry name" value="REC"/>
    <property type="match status" value="1"/>
</dbReference>
<evidence type="ECO:0000256" key="1">
    <source>
        <dbReference type="ARBA" id="ARBA00022553"/>
    </source>
</evidence>
<evidence type="ECO:0000259" key="3">
    <source>
        <dbReference type="PROSITE" id="PS50110"/>
    </source>
</evidence>
<dbReference type="InterPro" id="IPR050595">
    <property type="entry name" value="Bact_response_regulator"/>
</dbReference>
<keyword evidence="5" id="KW-1185">Reference proteome</keyword>
<dbReference type="GO" id="GO:0000160">
    <property type="term" value="P:phosphorelay signal transduction system"/>
    <property type="evidence" value="ECO:0007669"/>
    <property type="project" value="InterPro"/>
</dbReference>
<gene>
    <name evidence="4" type="ORF">E1212_16240</name>
</gene>
<dbReference type="EMBL" id="SMKL01000035">
    <property type="protein sequence ID" value="TDC49975.1"/>
    <property type="molecule type" value="Genomic_DNA"/>
</dbReference>
<reference evidence="4 5" key="1">
    <citation type="submission" date="2019-02" db="EMBL/GenBank/DDBJ databases">
        <title>Draft genome sequences of novel Actinobacteria.</title>
        <authorList>
            <person name="Sahin N."/>
            <person name="Ay H."/>
            <person name="Saygin H."/>
        </authorList>
    </citation>
    <scope>NUCLEOTIDE SEQUENCE [LARGE SCALE GENOMIC DNA]</scope>
    <source>
        <strain evidence="4 5">KC603</strain>
    </source>
</reference>
<dbReference type="Pfam" id="PF00072">
    <property type="entry name" value="Response_reg"/>
    <property type="match status" value="1"/>
</dbReference>
<organism evidence="4 5">
    <name type="scientific">Jiangella ureilytica</name>
    <dbReference type="NCBI Taxonomy" id="2530374"/>
    <lineage>
        <taxon>Bacteria</taxon>
        <taxon>Bacillati</taxon>
        <taxon>Actinomycetota</taxon>
        <taxon>Actinomycetes</taxon>
        <taxon>Jiangellales</taxon>
        <taxon>Jiangellaceae</taxon>
        <taxon>Jiangella</taxon>
    </lineage>
</organism>
<dbReference type="PANTHER" id="PTHR44591">
    <property type="entry name" value="STRESS RESPONSE REGULATOR PROTEIN 1"/>
    <property type="match status" value="1"/>
</dbReference>
<protein>
    <submittedName>
        <fullName evidence="4">Response regulator</fullName>
    </submittedName>
</protein>
<dbReference type="PANTHER" id="PTHR44591:SF23">
    <property type="entry name" value="CHEY SUBFAMILY"/>
    <property type="match status" value="1"/>
</dbReference>
<evidence type="ECO:0000313" key="5">
    <source>
        <dbReference type="Proteomes" id="UP000295621"/>
    </source>
</evidence>
<accession>A0A4V2XWN2</accession>
<sequence>MEQLMTIDRQRPRRRPRILLVDDQRDVAHTLSKLLKPLNAEFRFAEDGDAGLRRLRTEMFDLVLVDLFMPPGDVGGMWLLRRLAEDMIRIPTVILSGNEAQDETIEAQRLGAKNYVVKHKATEELLDVVKEVLADAAHAHWQVATSELPAPVAIPLIRSRLQTDDMHRLRDSIHCVESIFRFSALAAAASFRDLLAERLEKPPSMGTWQSLCRELQGQTAGGVLRDWLTTVADRSAADLVSVRNDLAHGGVPVASWVKERQRDVDDWLELFVTVAATRPALRTVVAGKLEHTGDGFVAEVANLVGSATAVRWQEFHAAEPLRKGRVYLVVADEPVINLWPLITSTPDDRPGHWSISVLDGVTRNGQLRYINLDNGTRVDSEITVADLRSCR</sequence>
<dbReference type="InterPro" id="IPR011006">
    <property type="entry name" value="CheY-like_superfamily"/>
</dbReference>
<dbReference type="CDD" id="cd00156">
    <property type="entry name" value="REC"/>
    <property type="match status" value="1"/>
</dbReference>
<dbReference type="OrthoDB" id="3990502at2"/>
<dbReference type="Proteomes" id="UP000295621">
    <property type="component" value="Unassembled WGS sequence"/>
</dbReference>
<keyword evidence="1 2" id="KW-0597">Phosphoprotein</keyword>
<evidence type="ECO:0000313" key="4">
    <source>
        <dbReference type="EMBL" id="TDC49975.1"/>
    </source>
</evidence>
<dbReference type="InterPro" id="IPR001789">
    <property type="entry name" value="Sig_transdc_resp-reg_receiver"/>
</dbReference>
<comment type="caution">
    <text evidence="4">The sequence shown here is derived from an EMBL/GenBank/DDBJ whole genome shotgun (WGS) entry which is preliminary data.</text>
</comment>